<gene>
    <name evidence="1" type="ORF">AZI98_08060</name>
</gene>
<dbReference type="Pfam" id="PF09648">
    <property type="entry name" value="YycI"/>
    <property type="match status" value="1"/>
</dbReference>
<dbReference type="Gene3D" id="2.40.128.690">
    <property type="entry name" value="YycH protein, domain 3-like"/>
    <property type="match status" value="1"/>
</dbReference>
<name>A0A165Y0F6_9BACI</name>
<sequence>MDWSKTKTVFIIAFLILDIYLAFQYVEKIKSSKYDMITKTTIEEQFAAENIQFGKLPKEVIEGSYITAESKIFKEEEIEQLKNQKPMLPDEELTRSVTKLRMSFDKPIPIVGENIENKIKQILTTQIIAGSQYKFWRYSKETREIICLQEYKGKIIFQDVSDGIGMIVFYLNDKNEIVSYQQTLLEDIKELEKQEILPAIKALEALYEKNDLKSNSKVTDVEYGYYTQYPLSEQQILAPTWHVVVNKTEDYYVNALEGQVIKPEKENNNLE</sequence>
<dbReference type="Proteomes" id="UP000076476">
    <property type="component" value="Unassembled WGS sequence"/>
</dbReference>
<dbReference type="InterPro" id="IPR018604">
    <property type="entry name" value="YycI-like"/>
</dbReference>
<accession>A0A165Y0F6</accession>
<evidence type="ECO:0000313" key="2">
    <source>
        <dbReference type="Proteomes" id="UP000076476"/>
    </source>
</evidence>
<dbReference type="OrthoDB" id="2388036at2"/>
<proteinExistence type="predicted"/>
<dbReference type="AlphaFoldDB" id="A0A165Y0F6"/>
<accession>A0A163XTQ3</accession>
<dbReference type="RefSeq" id="WP_063387770.1">
    <property type="nucleotide sequence ID" value="NZ_LVHY01000150.1"/>
</dbReference>
<dbReference type="EMBL" id="LWBR01000019">
    <property type="protein sequence ID" value="KZN96593.1"/>
    <property type="molecule type" value="Genomic_DNA"/>
</dbReference>
<dbReference type="GO" id="GO:0016020">
    <property type="term" value="C:membrane"/>
    <property type="evidence" value="ECO:0007669"/>
    <property type="project" value="InterPro"/>
</dbReference>
<keyword evidence="2" id="KW-1185">Reference proteome</keyword>
<comment type="caution">
    <text evidence="1">The sequence shown here is derived from an EMBL/GenBank/DDBJ whole genome shotgun (WGS) entry which is preliminary data.</text>
</comment>
<protein>
    <submittedName>
        <fullName evidence="1">Uncharacterized protein</fullName>
    </submittedName>
</protein>
<organism evidence="1 2">
    <name type="scientific">Aeribacillus pallidus</name>
    <dbReference type="NCBI Taxonomy" id="33936"/>
    <lineage>
        <taxon>Bacteria</taxon>
        <taxon>Bacillati</taxon>
        <taxon>Bacillota</taxon>
        <taxon>Bacilli</taxon>
        <taxon>Bacillales</taxon>
        <taxon>Bacillaceae</taxon>
        <taxon>Aeribacillus</taxon>
    </lineage>
</organism>
<evidence type="ECO:0000313" key="1">
    <source>
        <dbReference type="EMBL" id="KZN96593.1"/>
    </source>
</evidence>
<dbReference type="STRING" id="33936.AZI98_08060"/>
<reference evidence="1 2" key="1">
    <citation type="submission" date="2016-04" db="EMBL/GenBank/DDBJ databases">
        <title>Draft genome sequence of Aeribacillus pallidus 8m3 from petroleum reservoir.</title>
        <authorList>
            <person name="Poltaraus A.B."/>
            <person name="Nazina T.N."/>
            <person name="Tourova T.P."/>
            <person name="Malakho S.M."/>
            <person name="Korshunova A.V."/>
            <person name="Sokolova D.S."/>
        </authorList>
    </citation>
    <scope>NUCLEOTIDE SEQUENCE [LARGE SCALE GENOMIC DNA]</scope>
    <source>
        <strain evidence="1 2">8m3</strain>
    </source>
</reference>